<accession>A0A6J6FWQ1</accession>
<dbReference type="PANTHER" id="PTHR11265:SF0">
    <property type="entry name" value="12S RRNA N4-METHYLCYTIDINE METHYLTRANSFERASE"/>
    <property type="match status" value="1"/>
</dbReference>
<evidence type="ECO:0000256" key="5">
    <source>
        <dbReference type="ARBA" id="ARBA00022679"/>
    </source>
</evidence>
<evidence type="ECO:0000256" key="4">
    <source>
        <dbReference type="ARBA" id="ARBA00022603"/>
    </source>
</evidence>
<dbReference type="Pfam" id="PF01795">
    <property type="entry name" value="Methyltransf_5"/>
    <property type="match status" value="1"/>
</dbReference>
<dbReference type="Gene3D" id="3.40.50.150">
    <property type="entry name" value="Vaccinia Virus protein VP39"/>
    <property type="match status" value="1"/>
</dbReference>
<dbReference type="NCBIfam" id="TIGR00006">
    <property type="entry name" value="16S rRNA (cytosine(1402)-N(4))-methyltransferase RsmH"/>
    <property type="match status" value="1"/>
</dbReference>
<keyword evidence="6" id="KW-0949">S-adenosyl-L-methionine</keyword>
<name>A0A6J6FWQ1_9ZZZZ</name>
<organism evidence="7">
    <name type="scientific">freshwater metagenome</name>
    <dbReference type="NCBI Taxonomy" id="449393"/>
    <lineage>
        <taxon>unclassified sequences</taxon>
        <taxon>metagenomes</taxon>
        <taxon>ecological metagenomes</taxon>
    </lineage>
</organism>
<gene>
    <name evidence="7" type="ORF">UFOPK1775_00743</name>
</gene>
<proteinExistence type="inferred from homology"/>
<dbReference type="FunFam" id="1.10.150.170:FF:000001">
    <property type="entry name" value="Ribosomal RNA small subunit methyltransferase H"/>
    <property type="match status" value="1"/>
</dbReference>
<dbReference type="PIRSF" id="PIRSF004486">
    <property type="entry name" value="MraW"/>
    <property type="match status" value="1"/>
</dbReference>
<keyword evidence="4" id="KW-0489">Methyltransferase</keyword>
<dbReference type="InterPro" id="IPR029063">
    <property type="entry name" value="SAM-dependent_MTases_sf"/>
</dbReference>
<sequence length="336" mass="36904">MQFENRKVNLDKYRNGGVMNDASAQHVSVMLDRCIELLSPVIELNEKPVIVDCTLGLGGHTEALLTKFPKLTVIGIDRDQIALDRATSRLAPFGDRFKSSHSVFDQIAEVVKSHGFAQVNGILFDLGVSSIQLDEVDRGFSYSQDAPLDMRMDRSRGITAAEIVNTYAPGTLVKILRTFGEEKFATRIVENIVKARAKAPLNSTQELATLVKDSIPAATRRTGGNPAKRTFQALRIEANDELGAITRALPIALDLITVGGRVVVMSFQSLEDRIVKEIFVDRTTSKTPRNLPVDLPEFAAKFVMVSKSGETPSEQELIDNPRSASVRLRAIEKVAA</sequence>
<protein>
    <submittedName>
        <fullName evidence="7">Unannotated protein</fullName>
    </submittedName>
</protein>
<dbReference type="GO" id="GO:0005737">
    <property type="term" value="C:cytoplasm"/>
    <property type="evidence" value="ECO:0007669"/>
    <property type="project" value="TreeGrafter"/>
</dbReference>
<dbReference type="AlphaFoldDB" id="A0A6J6FWQ1"/>
<dbReference type="Gene3D" id="1.10.150.170">
    <property type="entry name" value="Putative methyltransferase TM0872, insert domain"/>
    <property type="match status" value="1"/>
</dbReference>
<keyword evidence="2" id="KW-0963">Cytoplasm</keyword>
<dbReference type="SUPFAM" id="SSF53335">
    <property type="entry name" value="S-adenosyl-L-methionine-dependent methyltransferases"/>
    <property type="match status" value="1"/>
</dbReference>
<evidence type="ECO:0000256" key="2">
    <source>
        <dbReference type="ARBA" id="ARBA00022490"/>
    </source>
</evidence>
<evidence type="ECO:0000313" key="7">
    <source>
        <dbReference type="EMBL" id="CAB4593287.1"/>
    </source>
</evidence>
<reference evidence="7" key="1">
    <citation type="submission" date="2020-05" db="EMBL/GenBank/DDBJ databases">
        <authorList>
            <person name="Chiriac C."/>
            <person name="Salcher M."/>
            <person name="Ghai R."/>
            <person name="Kavagutti S V."/>
        </authorList>
    </citation>
    <scope>NUCLEOTIDE SEQUENCE</scope>
</reference>
<evidence type="ECO:0000256" key="6">
    <source>
        <dbReference type="ARBA" id="ARBA00022691"/>
    </source>
</evidence>
<dbReference type="InterPro" id="IPR002903">
    <property type="entry name" value="RsmH"/>
</dbReference>
<dbReference type="PANTHER" id="PTHR11265">
    <property type="entry name" value="S-ADENOSYL-METHYLTRANSFERASE MRAW"/>
    <property type="match status" value="1"/>
</dbReference>
<dbReference type="HAMAP" id="MF_01007">
    <property type="entry name" value="16SrRNA_methyltr_H"/>
    <property type="match status" value="1"/>
</dbReference>
<keyword evidence="3" id="KW-0698">rRNA processing</keyword>
<dbReference type="SUPFAM" id="SSF81799">
    <property type="entry name" value="Putative methyltransferase TM0872, insert domain"/>
    <property type="match status" value="1"/>
</dbReference>
<evidence type="ECO:0000256" key="3">
    <source>
        <dbReference type="ARBA" id="ARBA00022552"/>
    </source>
</evidence>
<dbReference type="GO" id="GO:0070475">
    <property type="term" value="P:rRNA base methylation"/>
    <property type="evidence" value="ECO:0007669"/>
    <property type="project" value="TreeGrafter"/>
</dbReference>
<comment type="similarity">
    <text evidence="1">Belongs to the methyltransferase superfamily. RsmH family.</text>
</comment>
<dbReference type="EMBL" id="CAEZUB010000087">
    <property type="protein sequence ID" value="CAB4593287.1"/>
    <property type="molecule type" value="Genomic_DNA"/>
</dbReference>
<keyword evidence="5" id="KW-0808">Transferase</keyword>
<dbReference type="InterPro" id="IPR023397">
    <property type="entry name" value="SAM-dep_MeTrfase_MraW_recog"/>
</dbReference>
<dbReference type="GO" id="GO:0071424">
    <property type="term" value="F:rRNA (cytosine-N4-)-methyltransferase activity"/>
    <property type="evidence" value="ECO:0007669"/>
    <property type="project" value="TreeGrafter"/>
</dbReference>
<evidence type="ECO:0000256" key="1">
    <source>
        <dbReference type="ARBA" id="ARBA00010396"/>
    </source>
</evidence>